<keyword evidence="4" id="KW-1185">Reference proteome</keyword>
<feature type="domain" description="Zn(2)-C6 fungal-type" evidence="1">
    <location>
        <begin position="39"/>
        <end position="66"/>
    </location>
</feature>
<dbReference type="CDD" id="cd00067">
    <property type="entry name" value="GAL4"/>
    <property type="match status" value="1"/>
</dbReference>
<evidence type="ECO:0000259" key="1">
    <source>
        <dbReference type="PROSITE" id="PS50048"/>
    </source>
</evidence>
<dbReference type="InterPro" id="IPR036864">
    <property type="entry name" value="Zn2-C6_fun-type_DNA-bd_sf"/>
</dbReference>
<protein>
    <recommendedName>
        <fullName evidence="1">Zn(2)-C6 fungal-type domain-containing protein</fullName>
    </recommendedName>
</protein>
<dbReference type="GO" id="GO:0000981">
    <property type="term" value="F:DNA-binding transcription factor activity, RNA polymerase II-specific"/>
    <property type="evidence" value="ECO:0007669"/>
    <property type="project" value="InterPro"/>
</dbReference>
<evidence type="ECO:0000313" key="2">
    <source>
        <dbReference type="EMBL" id="EKX47808.1"/>
    </source>
</evidence>
<dbReference type="EnsemblProtists" id="EKX47808">
    <property type="protein sequence ID" value="EKX47808"/>
    <property type="gene ID" value="GUITHDRAFT_151973"/>
</dbReference>
<evidence type="ECO:0000313" key="3">
    <source>
        <dbReference type="EnsemblProtists" id="EKX47808"/>
    </source>
</evidence>
<organism evidence="2">
    <name type="scientific">Guillardia theta (strain CCMP2712)</name>
    <name type="common">Cryptophyte</name>
    <dbReference type="NCBI Taxonomy" id="905079"/>
    <lineage>
        <taxon>Eukaryota</taxon>
        <taxon>Cryptophyceae</taxon>
        <taxon>Pyrenomonadales</taxon>
        <taxon>Geminigeraceae</taxon>
        <taxon>Guillardia</taxon>
    </lineage>
</organism>
<dbReference type="HOGENOM" id="CLU_1910649_0_0_1"/>
<dbReference type="Pfam" id="PF00172">
    <property type="entry name" value="Zn_clus"/>
    <property type="match status" value="1"/>
</dbReference>
<dbReference type="RefSeq" id="XP_005834788.1">
    <property type="nucleotide sequence ID" value="XM_005834731.1"/>
</dbReference>
<dbReference type="SUPFAM" id="SSF57701">
    <property type="entry name" value="Zn2/Cys6 DNA-binding domain"/>
    <property type="match status" value="1"/>
</dbReference>
<dbReference type="OrthoDB" id="2123952at2759"/>
<dbReference type="GO" id="GO:0008270">
    <property type="term" value="F:zinc ion binding"/>
    <property type="evidence" value="ECO:0007669"/>
    <property type="project" value="InterPro"/>
</dbReference>
<dbReference type="Proteomes" id="UP000011087">
    <property type="component" value="Unassembled WGS sequence"/>
</dbReference>
<sequence length="133" mass="14627">MDIQNFMGDVDVMEEIALADARTDIPESKTKGKRRVQRACDACRRKKVKCEDTRPCSRCIEDDDHCLSSTDLKKSQESTCSDNKPRCPVCEESASGSPRPCWRCVITGNAPVDEFSLGGGPDVPQDNLCDGQA</sequence>
<dbReference type="PROSITE" id="PS50048">
    <property type="entry name" value="ZN2_CY6_FUNGAL_2"/>
    <property type="match status" value="1"/>
</dbReference>
<reference evidence="3" key="3">
    <citation type="submission" date="2015-06" db="UniProtKB">
        <authorList>
            <consortium name="EnsemblProtists"/>
        </authorList>
    </citation>
    <scope>IDENTIFICATION</scope>
</reference>
<accession>L1JH27</accession>
<dbReference type="KEGG" id="gtt:GUITHDRAFT_151973"/>
<dbReference type="EMBL" id="JH992988">
    <property type="protein sequence ID" value="EKX47808.1"/>
    <property type="molecule type" value="Genomic_DNA"/>
</dbReference>
<reference evidence="4" key="2">
    <citation type="submission" date="2012-11" db="EMBL/GenBank/DDBJ databases">
        <authorList>
            <person name="Kuo A."/>
            <person name="Curtis B.A."/>
            <person name="Tanifuji G."/>
            <person name="Burki F."/>
            <person name="Gruber A."/>
            <person name="Irimia M."/>
            <person name="Maruyama S."/>
            <person name="Arias M.C."/>
            <person name="Ball S.G."/>
            <person name="Gile G.H."/>
            <person name="Hirakawa Y."/>
            <person name="Hopkins J.F."/>
            <person name="Rensing S.A."/>
            <person name="Schmutz J."/>
            <person name="Symeonidi A."/>
            <person name="Elias M."/>
            <person name="Eveleigh R.J."/>
            <person name="Herman E.K."/>
            <person name="Klute M.J."/>
            <person name="Nakayama T."/>
            <person name="Obornik M."/>
            <person name="Reyes-Prieto A."/>
            <person name="Armbrust E.V."/>
            <person name="Aves S.J."/>
            <person name="Beiko R.G."/>
            <person name="Coutinho P."/>
            <person name="Dacks J.B."/>
            <person name="Durnford D.G."/>
            <person name="Fast N.M."/>
            <person name="Green B.R."/>
            <person name="Grisdale C."/>
            <person name="Hempe F."/>
            <person name="Henrissat B."/>
            <person name="Hoppner M.P."/>
            <person name="Ishida K.-I."/>
            <person name="Kim E."/>
            <person name="Koreny L."/>
            <person name="Kroth P.G."/>
            <person name="Liu Y."/>
            <person name="Malik S.-B."/>
            <person name="Maier U.G."/>
            <person name="McRose D."/>
            <person name="Mock T."/>
            <person name="Neilson J.A."/>
            <person name="Onodera N.T."/>
            <person name="Poole A.M."/>
            <person name="Pritham E.J."/>
            <person name="Richards T.A."/>
            <person name="Rocap G."/>
            <person name="Roy S.W."/>
            <person name="Sarai C."/>
            <person name="Schaack S."/>
            <person name="Shirato S."/>
            <person name="Slamovits C.H."/>
            <person name="Spencer D.F."/>
            <person name="Suzuki S."/>
            <person name="Worden A.Z."/>
            <person name="Zauner S."/>
            <person name="Barry K."/>
            <person name="Bell C."/>
            <person name="Bharti A.K."/>
            <person name="Crow J.A."/>
            <person name="Grimwood J."/>
            <person name="Kramer R."/>
            <person name="Lindquist E."/>
            <person name="Lucas S."/>
            <person name="Salamov A."/>
            <person name="McFadden G.I."/>
            <person name="Lane C.E."/>
            <person name="Keeling P.J."/>
            <person name="Gray M.W."/>
            <person name="Grigoriev I.V."/>
            <person name="Archibald J.M."/>
        </authorList>
    </citation>
    <scope>NUCLEOTIDE SEQUENCE</scope>
    <source>
        <strain evidence="4">CCMP2712</strain>
    </source>
</reference>
<dbReference type="GeneID" id="17304592"/>
<dbReference type="PROSITE" id="PS00463">
    <property type="entry name" value="ZN2_CY6_FUNGAL_1"/>
    <property type="match status" value="1"/>
</dbReference>
<gene>
    <name evidence="2" type="ORF">GUITHDRAFT_151973</name>
</gene>
<proteinExistence type="predicted"/>
<reference evidence="2 4" key="1">
    <citation type="journal article" date="2012" name="Nature">
        <title>Algal genomes reveal evolutionary mosaicism and the fate of nucleomorphs.</title>
        <authorList>
            <consortium name="DOE Joint Genome Institute"/>
            <person name="Curtis B.A."/>
            <person name="Tanifuji G."/>
            <person name="Burki F."/>
            <person name="Gruber A."/>
            <person name="Irimia M."/>
            <person name="Maruyama S."/>
            <person name="Arias M.C."/>
            <person name="Ball S.G."/>
            <person name="Gile G.H."/>
            <person name="Hirakawa Y."/>
            <person name="Hopkins J.F."/>
            <person name="Kuo A."/>
            <person name="Rensing S.A."/>
            <person name="Schmutz J."/>
            <person name="Symeonidi A."/>
            <person name="Elias M."/>
            <person name="Eveleigh R.J."/>
            <person name="Herman E.K."/>
            <person name="Klute M.J."/>
            <person name="Nakayama T."/>
            <person name="Obornik M."/>
            <person name="Reyes-Prieto A."/>
            <person name="Armbrust E.V."/>
            <person name="Aves S.J."/>
            <person name="Beiko R.G."/>
            <person name="Coutinho P."/>
            <person name="Dacks J.B."/>
            <person name="Durnford D.G."/>
            <person name="Fast N.M."/>
            <person name="Green B.R."/>
            <person name="Grisdale C.J."/>
            <person name="Hempel F."/>
            <person name="Henrissat B."/>
            <person name="Hoppner M.P."/>
            <person name="Ishida K."/>
            <person name="Kim E."/>
            <person name="Koreny L."/>
            <person name="Kroth P.G."/>
            <person name="Liu Y."/>
            <person name="Malik S.B."/>
            <person name="Maier U.G."/>
            <person name="McRose D."/>
            <person name="Mock T."/>
            <person name="Neilson J.A."/>
            <person name="Onodera N.T."/>
            <person name="Poole A.M."/>
            <person name="Pritham E.J."/>
            <person name="Richards T.A."/>
            <person name="Rocap G."/>
            <person name="Roy S.W."/>
            <person name="Sarai C."/>
            <person name="Schaack S."/>
            <person name="Shirato S."/>
            <person name="Slamovits C.H."/>
            <person name="Spencer D.F."/>
            <person name="Suzuki S."/>
            <person name="Worden A.Z."/>
            <person name="Zauner S."/>
            <person name="Barry K."/>
            <person name="Bell C."/>
            <person name="Bharti A.K."/>
            <person name="Crow J.A."/>
            <person name="Grimwood J."/>
            <person name="Kramer R."/>
            <person name="Lindquist E."/>
            <person name="Lucas S."/>
            <person name="Salamov A."/>
            <person name="McFadden G.I."/>
            <person name="Lane C.E."/>
            <person name="Keeling P.J."/>
            <person name="Gray M.W."/>
            <person name="Grigoriev I.V."/>
            <person name="Archibald J.M."/>
        </authorList>
    </citation>
    <scope>NUCLEOTIDE SEQUENCE</scope>
    <source>
        <strain evidence="2 4">CCMP2712</strain>
    </source>
</reference>
<dbReference type="AlphaFoldDB" id="L1JH27"/>
<dbReference type="PaxDb" id="55529-EKX47808"/>
<dbReference type="SMART" id="SM00066">
    <property type="entry name" value="GAL4"/>
    <property type="match status" value="1"/>
</dbReference>
<name>L1JH27_GUITC</name>
<evidence type="ECO:0000313" key="4">
    <source>
        <dbReference type="Proteomes" id="UP000011087"/>
    </source>
</evidence>
<dbReference type="InterPro" id="IPR001138">
    <property type="entry name" value="Zn2Cys6_DnaBD"/>
</dbReference>
<dbReference type="Gene3D" id="4.10.240.10">
    <property type="entry name" value="Zn(2)-C6 fungal-type DNA-binding domain"/>
    <property type="match status" value="1"/>
</dbReference>